<evidence type="ECO:0000313" key="3">
    <source>
        <dbReference type="Proteomes" id="UP000683000"/>
    </source>
</evidence>
<sequence length="183" mass="20006">MKEFDDDKDTKESGSSLPPPPYAPPRPPPSGYRIALNGSSPFPKPSYAKTPPCYDTHGTNPVFLGSAIFNNSVHPCKIVPHLTPHCCVPYGGSEVKHDGRYDLLPFDPETMEWVPTSLGRIPAHRQPVQGGYEDNGARLYHAIATVRDVRVPGKTGEHLGGCNVGYGGVEHIITRGYDILCWK</sequence>
<dbReference type="EMBL" id="JAGFBS010000022">
    <property type="protein sequence ID" value="KAG6373453.1"/>
    <property type="molecule type" value="Genomic_DNA"/>
</dbReference>
<dbReference type="Pfam" id="PF11901">
    <property type="entry name" value="DM9"/>
    <property type="match status" value="1"/>
</dbReference>
<reference evidence="2" key="1">
    <citation type="submission" date="2021-03" db="EMBL/GenBank/DDBJ databases">
        <title>Evolutionary innovations through gain and loss of genes in the ectomycorrhizal Boletales.</title>
        <authorList>
            <person name="Wu G."/>
            <person name="Miyauchi S."/>
            <person name="Morin E."/>
            <person name="Yang Z.-L."/>
            <person name="Xu J."/>
            <person name="Martin F.M."/>
        </authorList>
    </citation>
    <scope>NUCLEOTIDE SEQUENCE</scope>
    <source>
        <strain evidence="2">BR01</strain>
    </source>
</reference>
<dbReference type="OrthoDB" id="2142040at2759"/>
<keyword evidence="3" id="KW-1185">Reference proteome</keyword>
<feature type="compositionally biased region" description="Pro residues" evidence="1">
    <location>
        <begin position="17"/>
        <end position="30"/>
    </location>
</feature>
<accession>A0A8I2YLM0</accession>
<name>A0A8I2YLM0_9AGAM</name>
<feature type="region of interest" description="Disordered" evidence="1">
    <location>
        <begin position="1"/>
        <end position="38"/>
    </location>
</feature>
<proteinExistence type="predicted"/>
<protein>
    <submittedName>
        <fullName evidence="2">Uncharacterized protein</fullName>
    </submittedName>
</protein>
<organism evidence="2 3">
    <name type="scientific">Boletus reticuloceps</name>
    <dbReference type="NCBI Taxonomy" id="495285"/>
    <lineage>
        <taxon>Eukaryota</taxon>
        <taxon>Fungi</taxon>
        <taxon>Dikarya</taxon>
        <taxon>Basidiomycota</taxon>
        <taxon>Agaricomycotina</taxon>
        <taxon>Agaricomycetes</taxon>
        <taxon>Agaricomycetidae</taxon>
        <taxon>Boletales</taxon>
        <taxon>Boletineae</taxon>
        <taxon>Boletaceae</taxon>
        <taxon>Boletoideae</taxon>
        <taxon>Boletus</taxon>
    </lineage>
</organism>
<dbReference type="PANTHER" id="PTHR31649:SF1">
    <property type="entry name" value="FARNESOIC ACID O-METHYL TRANSFERASE DOMAIN-CONTAINING PROTEIN"/>
    <property type="match status" value="1"/>
</dbReference>
<dbReference type="Proteomes" id="UP000683000">
    <property type="component" value="Unassembled WGS sequence"/>
</dbReference>
<dbReference type="InterPro" id="IPR006616">
    <property type="entry name" value="DM9_repeat"/>
</dbReference>
<dbReference type="PANTHER" id="PTHR31649">
    <property type="entry name" value="AGAP009604-PA"/>
    <property type="match status" value="1"/>
</dbReference>
<evidence type="ECO:0000313" key="2">
    <source>
        <dbReference type="EMBL" id="KAG6373453.1"/>
    </source>
</evidence>
<gene>
    <name evidence="2" type="ORF">JVT61DRAFT_6606</name>
</gene>
<dbReference type="SMART" id="SM00696">
    <property type="entry name" value="DM9"/>
    <property type="match status" value="1"/>
</dbReference>
<feature type="compositionally biased region" description="Basic and acidic residues" evidence="1">
    <location>
        <begin position="1"/>
        <end position="12"/>
    </location>
</feature>
<comment type="caution">
    <text evidence="2">The sequence shown here is derived from an EMBL/GenBank/DDBJ whole genome shotgun (WGS) entry which is preliminary data.</text>
</comment>
<evidence type="ECO:0000256" key="1">
    <source>
        <dbReference type="SAM" id="MobiDB-lite"/>
    </source>
</evidence>
<dbReference type="AlphaFoldDB" id="A0A8I2YLM0"/>